<feature type="compositionally biased region" description="Low complexity" evidence="2">
    <location>
        <begin position="273"/>
        <end position="285"/>
    </location>
</feature>
<sequence length="628" mass="69016">MNSKGQKAGPNTACCVSFEPQTWRRTLCKNCFKTREQHDAAGTTQKDKLDVSRKDASHARNGSAKPLAPEQGESTKSPPETISVISAKTGQERRILKKNNDSSKKEHTTPGPDTTTKTTESTLKVEQEKIAVKPADTKQEPAKLDEHKSAAVQRSEKKKDAKTPDAKKTVADPVAKSSAAEVSRDDGASKSKNKSFGSSSGSGGPGGVAPRAEDGENTSGYAVVGNRKAGGGLAGVAGGGDTGTGPPQVPGGGQADPSTDRSARQTKQEHVAAADVGSASGSPAGQKQKTDAPQQDTHTHSKASPSPDDDRDRDRANNERNRRDLTSEERRREVDELAAAVDDYDSPIIRAAREFIEDESKTESPKTTRRSNGSGESDRRTALYYHAPISEQNVDLARLGAPSPSSAGDGGDLVDFQLAKKELSLARRRRRRRQSADACSIKMNAPGMRMREDSMAEETRMLVENLRDKASFLEDRCERLDREKTALGELLATKKREYSRMDDHYSDKISDLEERLRRSTGEKNRLMDKLKLPESERASLKAEENEIAQLQRRLEEAERRCSEAVEDNLDLRQEVRDLHLEMEEMHDQFRDDEAIEFHEIQKELEAAAKNCRILQVQTAKSGTEERTA</sequence>
<comment type="caution">
    <text evidence="3">The sequence shown here is derived from an EMBL/GenBank/DDBJ whole genome shotgun (WGS) entry which is preliminary data.</text>
</comment>
<keyword evidence="4" id="KW-1185">Reference proteome</keyword>
<feature type="compositionally biased region" description="Polar residues" evidence="2">
    <location>
        <begin position="72"/>
        <end position="89"/>
    </location>
</feature>
<name>A0AAD9KFH9_RIDPI</name>
<accession>A0AAD9KFH9</accession>
<dbReference type="PANTHER" id="PTHR15742">
    <property type="entry name" value="GIRDIN"/>
    <property type="match status" value="1"/>
</dbReference>
<feature type="compositionally biased region" description="Low complexity" evidence="2">
    <location>
        <begin position="109"/>
        <end position="122"/>
    </location>
</feature>
<protein>
    <submittedName>
        <fullName evidence="3">Uncharacterized protein</fullName>
    </submittedName>
</protein>
<feature type="compositionally biased region" description="Basic and acidic residues" evidence="2">
    <location>
        <begin position="308"/>
        <end position="335"/>
    </location>
</feature>
<feature type="compositionally biased region" description="Basic and acidic residues" evidence="2">
    <location>
        <begin position="35"/>
        <end position="58"/>
    </location>
</feature>
<evidence type="ECO:0000256" key="2">
    <source>
        <dbReference type="SAM" id="MobiDB-lite"/>
    </source>
</evidence>
<evidence type="ECO:0000256" key="1">
    <source>
        <dbReference type="SAM" id="Coils"/>
    </source>
</evidence>
<evidence type="ECO:0000313" key="3">
    <source>
        <dbReference type="EMBL" id="KAK2170256.1"/>
    </source>
</evidence>
<gene>
    <name evidence="3" type="ORF">NP493_1155g00014</name>
</gene>
<feature type="region of interest" description="Disordered" evidence="2">
    <location>
        <begin position="35"/>
        <end position="392"/>
    </location>
</feature>
<dbReference type="EMBL" id="JAODUO010001154">
    <property type="protein sequence ID" value="KAK2170256.1"/>
    <property type="molecule type" value="Genomic_DNA"/>
</dbReference>
<feature type="compositionally biased region" description="Basic and acidic residues" evidence="2">
    <location>
        <begin position="123"/>
        <end position="170"/>
    </location>
</feature>
<proteinExistence type="predicted"/>
<feature type="coiled-coil region" evidence="1">
    <location>
        <begin position="456"/>
        <end position="483"/>
    </location>
</feature>
<feature type="compositionally biased region" description="Basic and acidic residues" evidence="2">
    <location>
        <begin position="258"/>
        <end position="272"/>
    </location>
</feature>
<feature type="compositionally biased region" description="Basic and acidic residues" evidence="2">
    <location>
        <begin position="90"/>
        <end position="108"/>
    </location>
</feature>
<dbReference type="AlphaFoldDB" id="A0AAD9KFH9"/>
<keyword evidence="1" id="KW-0175">Coiled coil</keyword>
<dbReference type="Proteomes" id="UP001209878">
    <property type="component" value="Unassembled WGS sequence"/>
</dbReference>
<feature type="compositionally biased region" description="Basic and acidic residues" evidence="2">
    <location>
        <begin position="351"/>
        <end position="366"/>
    </location>
</feature>
<organism evidence="3 4">
    <name type="scientific">Ridgeia piscesae</name>
    <name type="common">Tubeworm</name>
    <dbReference type="NCBI Taxonomy" id="27915"/>
    <lineage>
        <taxon>Eukaryota</taxon>
        <taxon>Metazoa</taxon>
        <taxon>Spiralia</taxon>
        <taxon>Lophotrochozoa</taxon>
        <taxon>Annelida</taxon>
        <taxon>Polychaeta</taxon>
        <taxon>Sedentaria</taxon>
        <taxon>Canalipalpata</taxon>
        <taxon>Sabellida</taxon>
        <taxon>Siboglinidae</taxon>
        <taxon>Ridgeia</taxon>
    </lineage>
</organism>
<dbReference type="PANTHER" id="PTHR15742:SF5">
    <property type="entry name" value="GIRDIN"/>
    <property type="match status" value="1"/>
</dbReference>
<dbReference type="InterPro" id="IPR049885">
    <property type="entry name" value="MTCL1-3"/>
</dbReference>
<evidence type="ECO:0000313" key="4">
    <source>
        <dbReference type="Proteomes" id="UP001209878"/>
    </source>
</evidence>
<feature type="compositionally biased region" description="Gly residues" evidence="2">
    <location>
        <begin position="228"/>
        <end position="243"/>
    </location>
</feature>
<reference evidence="3" key="1">
    <citation type="journal article" date="2023" name="Mol. Biol. Evol.">
        <title>Third-Generation Sequencing Reveals the Adaptive Role of the Epigenome in Three Deep-Sea Polychaetes.</title>
        <authorList>
            <person name="Perez M."/>
            <person name="Aroh O."/>
            <person name="Sun Y."/>
            <person name="Lan Y."/>
            <person name="Juniper S.K."/>
            <person name="Young C.R."/>
            <person name="Angers B."/>
            <person name="Qian P.Y."/>
        </authorList>
    </citation>
    <scope>NUCLEOTIDE SEQUENCE</scope>
    <source>
        <strain evidence="3">R07B-5</strain>
    </source>
</reference>
<feature type="coiled-coil region" evidence="1">
    <location>
        <begin position="509"/>
        <end position="588"/>
    </location>
</feature>